<sequence length="178" mass="18582">MLLGVAATRHGLPVNPSVAATGGAIIGGLAGSSGKVVVAAALDHLRERREQRALEGGSQGGAARAGGRRGWRRGSGRGRVRTPRVAHFWSGPIGGAGQIISGIGDVIQQLERAHDALDDITKAMGKTHDKVMMVLSGGRSDVVQKTHADLTTARTHVEDSQTELRLVNDALRGYLMGV</sequence>
<keyword evidence="2" id="KW-1133">Transmembrane helix</keyword>
<dbReference type="EMBL" id="JBHTMP010000013">
    <property type="protein sequence ID" value="MFD1321666.1"/>
    <property type="molecule type" value="Genomic_DNA"/>
</dbReference>
<name>A0ABW3YDC1_9ACTN</name>
<proteinExistence type="predicted"/>
<keyword evidence="2" id="KW-0472">Membrane</keyword>
<accession>A0ABW3YDC1</accession>
<evidence type="ECO:0000313" key="3">
    <source>
        <dbReference type="EMBL" id="MFD1321666.1"/>
    </source>
</evidence>
<comment type="caution">
    <text evidence="3">The sequence shown here is derived from an EMBL/GenBank/DDBJ whole genome shotgun (WGS) entry which is preliminary data.</text>
</comment>
<feature type="transmembrane region" description="Helical" evidence="2">
    <location>
        <begin position="20"/>
        <end position="42"/>
    </location>
</feature>
<evidence type="ECO:0000256" key="1">
    <source>
        <dbReference type="SAM" id="MobiDB-lite"/>
    </source>
</evidence>
<evidence type="ECO:0000313" key="4">
    <source>
        <dbReference type="Proteomes" id="UP001597260"/>
    </source>
</evidence>
<keyword evidence="4" id="KW-1185">Reference proteome</keyword>
<dbReference type="Proteomes" id="UP001597260">
    <property type="component" value="Unassembled WGS sequence"/>
</dbReference>
<feature type="compositionally biased region" description="Basic residues" evidence="1">
    <location>
        <begin position="66"/>
        <end position="79"/>
    </location>
</feature>
<evidence type="ECO:0000256" key="2">
    <source>
        <dbReference type="SAM" id="Phobius"/>
    </source>
</evidence>
<gene>
    <name evidence="3" type="ORF">ACFQ4H_11265</name>
</gene>
<keyword evidence="2" id="KW-0812">Transmembrane</keyword>
<protein>
    <submittedName>
        <fullName evidence="3">Uncharacterized protein</fullName>
    </submittedName>
</protein>
<feature type="region of interest" description="Disordered" evidence="1">
    <location>
        <begin position="50"/>
        <end position="79"/>
    </location>
</feature>
<reference evidence="4" key="1">
    <citation type="journal article" date="2019" name="Int. J. Syst. Evol. Microbiol.">
        <title>The Global Catalogue of Microorganisms (GCM) 10K type strain sequencing project: providing services to taxonomists for standard genome sequencing and annotation.</title>
        <authorList>
            <consortium name="The Broad Institute Genomics Platform"/>
            <consortium name="The Broad Institute Genome Sequencing Center for Infectious Disease"/>
            <person name="Wu L."/>
            <person name="Ma J."/>
        </authorList>
    </citation>
    <scope>NUCLEOTIDE SEQUENCE [LARGE SCALE GENOMIC DNA]</scope>
    <source>
        <strain evidence="4">JCM 31037</strain>
    </source>
</reference>
<organism evidence="3 4">
    <name type="scientific">Micromonospora sonneratiae</name>
    <dbReference type="NCBI Taxonomy" id="1184706"/>
    <lineage>
        <taxon>Bacteria</taxon>
        <taxon>Bacillati</taxon>
        <taxon>Actinomycetota</taxon>
        <taxon>Actinomycetes</taxon>
        <taxon>Micromonosporales</taxon>
        <taxon>Micromonosporaceae</taxon>
        <taxon>Micromonospora</taxon>
    </lineage>
</organism>